<keyword evidence="2" id="KW-1185">Reference proteome</keyword>
<name>A0A5C6W5E1_9BACI</name>
<organism evidence="1 2">
    <name type="scientific">Metabacillus litoralis</name>
    <dbReference type="NCBI Taxonomy" id="152268"/>
    <lineage>
        <taxon>Bacteria</taxon>
        <taxon>Bacillati</taxon>
        <taxon>Bacillota</taxon>
        <taxon>Bacilli</taxon>
        <taxon>Bacillales</taxon>
        <taxon>Bacillaceae</taxon>
        <taxon>Metabacillus</taxon>
    </lineage>
</organism>
<evidence type="ECO:0000313" key="2">
    <source>
        <dbReference type="Proteomes" id="UP000321363"/>
    </source>
</evidence>
<dbReference type="AlphaFoldDB" id="A0A5C6W5E1"/>
<dbReference type="InterPro" id="IPR012851">
    <property type="entry name" value="Spore_coat_CotF-like"/>
</dbReference>
<reference evidence="1 2" key="1">
    <citation type="journal article" date="2005" name="Int. J. Syst. Evol. Microbiol.">
        <title>Bacillus litoralis sp. nov., isolated from a tidal flat of the Yellow Sea in Korea.</title>
        <authorList>
            <person name="Yoon J.H."/>
            <person name="Oh T.K."/>
        </authorList>
    </citation>
    <scope>NUCLEOTIDE SEQUENCE [LARGE SCALE GENOMIC DNA]</scope>
    <source>
        <strain evidence="1 2">SW-211</strain>
    </source>
</reference>
<accession>A0A5C6W5E1</accession>
<keyword evidence="1" id="KW-0946">Virion</keyword>
<evidence type="ECO:0000313" key="1">
    <source>
        <dbReference type="EMBL" id="TXC93011.1"/>
    </source>
</evidence>
<gene>
    <name evidence="1" type="ORF">FS935_02115</name>
</gene>
<keyword evidence="1" id="KW-0167">Capsid protein</keyword>
<dbReference type="Pfam" id="PF07875">
    <property type="entry name" value="Coat_F"/>
    <property type="match status" value="1"/>
</dbReference>
<dbReference type="EMBL" id="VOQF01000001">
    <property type="protein sequence ID" value="TXC93011.1"/>
    <property type="molecule type" value="Genomic_DNA"/>
</dbReference>
<dbReference type="RefSeq" id="WP_146945872.1">
    <property type="nucleotide sequence ID" value="NZ_VOQF01000001.1"/>
</dbReference>
<dbReference type="OrthoDB" id="1683800at2"/>
<protein>
    <submittedName>
        <fullName evidence="1">Spore coat protein</fullName>
    </submittedName>
</protein>
<dbReference type="Proteomes" id="UP000321363">
    <property type="component" value="Unassembled WGS sequence"/>
</dbReference>
<proteinExistence type="predicted"/>
<sequence length="84" mass="9773">MLTEKDMVSDYLSDLNSSLATYAQIISQCDNQALRNTLIQIRNADEQKQWELYQAALLHNYYTPASQAEEQDIQQVKQQFSQRS</sequence>
<comment type="caution">
    <text evidence="1">The sequence shown here is derived from an EMBL/GenBank/DDBJ whole genome shotgun (WGS) entry which is preliminary data.</text>
</comment>